<dbReference type="RefSeq" id="WP_188882891.1">
    <property type="nucleotide sequence ID" value="NZ_BMOY01000036.1"/>
</dbReference>
<proteinExistence type="predicted"/>
<evidence type="ECO:0000313" key="1">
    <source>
        <dbReference type="EMBL" id="GGJ11109.1"/>
    </source>
</evidence>
<accession>A0A917KF23</accession>
<evidence type="ECO:0008006" key="3">
    <source>
        <dbReference type="Google" id="ProtNLM"/>
    </source>
</evidence>
<reference evidence="1" key="1">
    <citation type="journal article" date="2014" name="Int. J. Syst. Evol. Microbiol.">
        <title>Complete genome sequence of Corynebacterium casei LMG S-19264T (=DSM 44701T), isolated from a smear-ripened cheese.</title>
        <authorList>
            <consortium name="US DOE Joint Genome Institute (JGI-PGF)"/>
            <person name="Walter F."/>
            <person name="Albersmeier A."/>
            <person name="Kalinowski J."/>
            <person name="Ruckert C."/>
        </authorList>
    </citation>
    <scope>NUCLEOTIDE SEQUENCE</scope>
    <source>
        <strain evidence="1">JCM 18487</strain>
    </source>
</reference>
<keyword evidence="2" id="KW-1185">Reference proteome</keyword>
<dbReference type="EMBL" id="BMOY01000036">
    <property type="protein sequence ID" value="GGJ11109.1"/>
    <property type="molecule type" value="Genomic_DNA"/>
</dbReference>
<name>A0A917KF23_9BACL</name>
<dbReference type="InterPro" id="IPR036061">
    <property type="entry name" value="CheW-like_dom_sf"/>
</dbReference>
<dbReference type="GO" id="GO:0007165">
    <property type="term" value="P:signal transduction"/>
    <property type="evidence" value="ECO:0007669"/>
    <property type="project" value="InterPro"/>
</dbReference>
<dbReference type="AlphaFoldDB" id="A0A917KF23"/>
<sequence>MRQAHWNETTVWVRAGGTWLGVPVAQVAHIRRGAAHEAEHLAVWLGMADTAGEKTAGYILELQGGHAVFVDDVGQVEHLAHIVPLPRFVGSPPAGWYLGVTATDPPRLLFNLEGVARAHASGGAEEG</sequence>
<reference evidence="1" key="2">
    <citation type="submission" date="2020-09" db="EMBL/GenBank/DDBJ databases">
        <authorList>
            <person name="Sun Q."/>
            <person name="Ohkuma M."/>
        </authorList>
    </citation>
    <scope>NUCLEOTIDE SEQUENCE</scope>
    <source>
        <strain evidence="1">JCM 18487</strain>
    </source>
</reference>
<dbReference type="GO" id="GO:0006935">
    <property type="term" value="P:chemotaxis"/>
    <property type="evidence" value="ECO:0007669"/>
    <property type="project" value="InterPro"/>
</dbReference>
<dbReference type="Proteomes" id="UP000637695">
    <property type="component" value="Unassembled WGS sequence"/>
</dbReference>
<evidence type="ECO:0000313" key="2">
    <source>
        <dbReference type="Proteomes" id="UP000637695"/>
    </source>
</evidence>
<organism evidence="1 2">
    <name type="scientific">Alicyclobacillus cellulosilyticus</name>
    <dbReference type="NCBI Taxonomy" id="1003997"/>
    <lineage>
        <taxon>Bacteria</taxon>
        <taxon>Bacillati</taxon>
        <taxon>Bacillota</taxon>
        <taxon>Bacilli</taxon>
        <taxon>Bacillales</taxon>
        <taxon>Alicyclobacillaceae</taxon>
        <taxon>Alicyclobacillus</taxon>
    </lineage>
</organism>
<protein>
    <recommendedName>
        <fullName evidence="3">CheW-like domain-containing protein</fullName>
    </recommendedName>
</protein>
<comment type="caution">
    <text evidence="1">The sequence shown here is derived from an EMBL/GenBank/DDBJ whole genome shotgun (WGS) entry which is preliminary data.</text>
</comment>
<gene>
    <name evidence="1" type="ORF">GCM10010885_20470</name>
</gene>
<dbReference type="SUPFAM" id="SSF50341">
    <property type="entry name" value="CheW-like"/>
    <property type="match status" value="1"/>
</dbReference>